<evidence type="ECO:0000313" key="3">
    <source>
        <dbReference type="Proteomes" id="UP000595437"/>
    </source>
</evidence>
<reference evidence="3" key="1">
    <citation type="submission" date="2021-01" db="EMBL/GenBank/DDBJ databases">
        <title>Caligus Genome Assembly.</title>
        <authorList>
            <person name="Gallardo-Escarate C."/>
        </authorList>
    </citation>
    <scope>NUCLEOTIDE SEQUENCE [LARGE SCALE GENOMIC DNA]</scope>
</reference>
<name>A0A7T8KAD7_CALRO</name>
<organism evidence="2 3">
    <name type="scientific">Caligus rogercresseyi</name>
    <name type="common">Sea louse</name>
    <dbReference type="NCBI Taxonomy" id="217165"/>
    <lineage>
        <taxon>Eukaryota</taxon>
        <taxon>Metazoa</taxon>
        <taxon>Ecdysozoa</taxon>
        <taxon>Arthropoda</taxon>
        <taxon>Crustacea</taxon>
        <taxon>Multicrustacea</taxon>
        <taxon>Hexanauplia</taxon>
        <taxon>Copepoda</taxon>
        <taxon>Siphonostomatoida</taxon>
        <taxon>Caligidae</taxon>
        <taxon>Caligus</taxon>
    </lineage>
</organism>
<feature type="non-terminal residue" evidence="2">
    <location>
        <position position="164"/>
    </location>
</feature>
<dbReference type="EMBL" id="CP045897">
    <property type="protein sequence ID" value="QQP51206.1"/>
    <property type="molecule type" value="Genomic_DNA"/>
</dbReference>
<gene>
    <name evidence="2" type="ORF">FKW44_012481</name>
</gene>
<dbReference type="GO" id="GO:0032040">
    <property type="term" value="C:small-subunit processome"/>
    <property type="evidence" value="ECO:0007669"/>
    <property type="project" value="TreeGrafter"/>
</dbReference>
<feature type="non-terminal residue" evidence="2">
    <location>
        <position position="1"/>
    </location>
</feature>
<feature type="chain" id="PRO_5031102999" evidence="1">
    <location>
        <begin position="21"/>
        <end position="164"/>
    </location>
</feature>
<dbReference type="Proteomes" id="UP000595437">
    <property type="component" value="Chromosome 8"/>
</dbReference>
<feature type="signal peptide" evidence="1">
    <location>
        <begin position="1"/>
        <end position="20"/>
    </location>
</feature>
<keyword evidence="3" id="KW-1185">Reference proteome</keyword>
<accession>A0A7T8KAD7</accession>
<dbReference type="InterPro" id="IPR036322">
    <property type="entry name" value="WD40_repeat_dom_sf"/>
</dbReference>
<dbReference type="OrthoDB" id="10250769at2759"/>
<dbReference type="InterPro" id="IPR015943">
    <property type="entry name" value="WD40/YVTN_repeat-like_dom_sf"/>
</dbReference>
<sequence length="164" mass="18167">TTTTILCNLLLPFALHIISIDRQSNLRIWDIKGQNCETEVEFPHDTFAISAILHPGTYAPSSYGNPNIKRVYKFKGWEAGSCRGRGYLYSHPKVWTRPSSSSAKNGALCLVGFSNGRASILISSSNLGHLALWDLEKRGSELTMKDAHHDAPILDSRRSKGNLL</sequence>
<dbReference type="PANTHER" id="PTHR22840">
    <property type="entry name" value="WD REPEAT-CONTAINING PROTEIN 36"/>
    <property type="match status" value="1"/>
</dbReference>
<dbReference type="GO" id="GO:0006364">
    <property type="term" value="P:rRNA processing"/>
    <property type="evidence" value="ECO:0007669"/>
    <property type="project" value="TreeGrafter"/>
</dbReference>
<keyword evidence="1" id="KW-0732">Signal</keyword>
<evidence type="ECO:0000313" key="2">
    <source>
        <dbReference type="EMBL" id="QQP51206.1"/>
    </source>
</evidence>
<proteinExistence type="predicted"/>
<evidence type="ECO:0000256" key="1">
    <source>
        <dbReference type="SAM" id="SignalP"/>
    </source>
</evidence>
<dbReference type="GO" id="GO:0034388">
    <property type="term" value="C:Pwp2p-containing subcomplex of 90S preribosome"/>
    <property type="evidence" value="ECO:0007669"/>
    <property type="project" value="TreeGrafter"/>
</dbReference>
<dbReference type="PANTHER" id="PTHR22840:SF12">
    <property type="entry name" value="WD REPEAT-CONTAINING PROTEIN 36"/>
    <property type="match status" value="1"/>
</dbReference>
<dbReference type="AlphaFoldDB" id="A0A7T8KAD7"/>
<dbReference type="SUPFAM" id="SSF50978">
    <property type="entry name" value="WD40 repeat-like"/>
    <property type="match status" value="1"/>
</dbReference>
<dbReference type="Gene3D" id="2.130.10.10">
    <property type="entry name" value="YVTN repeat-like/Quinoprotein amine dehydrogenase"/>
    <property type="match status" value="1"/>
</dbReference>
<protein>
    <submittedName>
        <fullName evidence="2">Wdrepeat proteinlike</fullName>
    </submittedName>
</protein>